<sequence>MSSNRENILALIEKIEGIIAKPETATQLKDDTIRRKLREAGRKLSLAMEVTNDTARRLVNVPLQLPLAHVRVEKCIFATLAEAEGSTLMNTETAKKTGVDPVLMKRLLRYYQSYDMIAQPGDDAYGANNITKNLANSQHCFNLVTPTAMTIPKFLRETGYINPTNPSPLPWHIGNKNSLPVFPYMKSHPEDTANFIMWMTAHRKGQATYLDALNFKAGLAANTDASTVLFVDVGGAQGHQCVGLRQRYPDLMDIRRPSILRAQHPARLA</sequence>
<dbReference type="EMBL" id="JAULSW010000001">
    <property type="protein sequence ID" value="KAK3393318.1"/>
    <property type="molecule type" value="Genomic_DNA"/>
</dbReference>
<evidence type="ECO:0000313" key="1">
    <source>
        <dbReference type="EMBL" id="KAK3393318.1"/>
    </source>
</evidence>
<dbReference type="AlphaFoldDB" id="A0AAE0P4G1"/>
<keyword evidence="2" id="KW-1185">Reference proteome</keyword>
<dbReference type="InterPro" id="IPR036390">
    <property type="entry name" value="WH_DNA-bd_sf"/>
</dbReference>
<dbReference type="SUPFAM" id="SSF46785">
    <property type="entry name" value="Winged helix' DNA-binding domain"/>
    <property type="match status" value="1"/>
</dbReference>
<dbReference type="Gene3D" id="3.40.50.150">
    <property type="entry name" value="Vaccinia Virus protein VP39"/>
    <property type="match status" value="1"/>
</dbReference>
<dbReference type="InterPro" id="IPR036388">
    <property type="entry name" value="WH-like_DNA-bd_sf"/>
</dbReference>
<dbReference type="PANTHER" id="PTHR43712:SF1">
    <property type="entry name" value="HYPOTHETICAL O-METHYLTRANSFERASE (EUROFUNG)-RELATED"/>
    <property type="match status" value="1"/>
</dbReference>
<dbReference type="Gene3D" id="1.10.10.10">
    <property type="entry name" value="Winged helix-like DNA-binding domain superfamily/Winged helix DNA-binding domain"/>
    <property type="match status" value="1"/>
</dbReference>
<evidence type="ECO:0000313" key="2">
    <source>
        <dbReference type="Proteomes" id="UP001285441"/>
    </source>
</evidence>
<proteinExistence type="predicted"/>
<reference evidence="1" key="2">
    <citation type="submission" date="2023-06" db="EMBL/GenBank/DDBJ databases">
        <authorList>
            <consortium name="Lawrence Berkeley National Laboratory"/>
            <person name="Haridas S."/>
            <person name="Hensen N."/>
            <person name="Bonometti L."/>
            <person name="Westerberg I."/>
            <person name="Brannstrom I.O."/>
            <person name="Guillou S."/>
            <person name="Cros-Aarteil S."/>
            <person name="Calhoun S."/>
            <person name="Kuo A."/>
            <person name="Mondo S."/>
            <person name="Pangilinan J."/>
            <person name="Riley R."/>
            <person name="LaButti K."/>
            <person name="Andreopoulos B."/>
            <person name="Lipzen A."/>
            <person name="Chen C."/>
            <person name="Yanf M."/>
            <person name="Daum C."/>
            <person name="Ng V."/>
            <person name="Clum A."/>
            <person name="Steindorff A."/>
            <person name="Ohm R."/>
            <person name="Martin F."/>
            <person name="Silar P."/>
            <person name="Natvig D."/>
            <person name="Lalanne C."/>
            <person name="Gautier V."/>
            <person name="Ament-velasquez S.L."/>
            <person name="Kruys A."/>
            <person name="Hutchinson M.I."/>
            <person name="Powell A.J."/>
            <person name="Barry K."/>
            <person name="Miller A.N."/>
            <person name="Grigoriev I.V."/>
            <person name="Debuchy R."/>
            <person name="Gladieux P."/>
            <person name="Thoren M.H."/>
            <person name="Johannesson H."/>
        </authorList>
    </citation>
    <scope>NUCLEOTIDE SEQUENCE</scope>
    <source>
        <strain evidence="1">CBS 232.78</strain>
    </source>
</reference>
<gene>
    <name evidence="1" type="ORF">B0H63DRAFT_516512</name>
</gene>
<comment type="caution">
    <text evidence="1">The sequence shown here is derived from an EMBL/GenBank/DDBJ whole genome shotgun (WGS) entry which is preliminary data.</text>
</comment>
<dbReference type="PANTHER" id="PTHR43712">
    <property type="entry name" value="PUTATIVE (AFU_ORTHOLOGUE AFUA_4G14580)-RELATED"/>
    <property type="match status" value="1"/>
</dbReference>
<dbReference type="InterPro" id="IPR029063">
    <property type="entry name" value="SAM-dependent_MTases_sf"/>
</dbReference>
<organism evidence="1 2">
    <name type="scientific">Podospora didyma</name>
    <dbReference type="NCBI Taxonomy" id="330526"/>
    <lineage>
        <taxon>Eukaryota</taxon>
        <taxon>Fungi</taxon>
        <taxon>Dikarya</taxon>
        <taxon>Ascomycota</taxon>
        <taxon>Pezizomycotina</taxon>
        <taxon>Sordariomycetes</taxon>
        <taxon>Sordariomycetidae</taxon>
        <taxon>Sordariales</taxon>
        <taxon>Podosporaceae</taxon>
        <taxon>Podospora</taxon>
    </lineage>
</organism>
<name>A0AAE0P4G1_9PEZI</name>
<reference evidence="1" key="1">
    <citation type="journal article" date="2023" name="Mol. Phylogenet. Evol.">
        <title>Genome-scale phylogeny and comparative genomics of the fungal order Sordariales.</title>
        <authorList>
            <person name="Hensen N."/>
            <person name="Bonometti L."/>
            <person name="Westerberg I."/>
            <person name="Brannstrom I.O."/>
            <person name="Guillou S."/>
            <person name="Cros-Aarteil S."/>
            <person name="Calhoun S."/>
            <person name="Haridas S."/>
            <person name="Kuo A."/>
            <person name="Mondo S."/>
            <person name="Pangilinan J."/>
            <person name="Riley R."/>
            <person name="LaButti K."/>
            <person name="Andreopoulos B."/>
            <person name="Lipzen A."/>
            <person name="Chen C."/>
            <person name="Yan M."/>
            <person name="Daum C."/>
            <person name="Ng V."/>
            <person name="Clum A."/>
            <person name="Steindorff A."/>
            <person name="Ohm R.A."/>
            <person name="Martin F."/>
            <person name="Silar P."/>
            <person name="Natvig D.O."/>
            <person name="Lalanne C."/>
            <person name="Gautier V."/>
            <person name="Ament-Velasquez S.L."/>
            <person name="Kruys A."/>
            <person name="Hutchinson M.I."/>
            <person name="Powell A.J."/>
            <person name="Barry K."/>
            <person name="Miller A.N."/>
            <person name="Grigoriev I.V."/>
            <person name="Debuchy R."/>
            <person name="Gladieux P."/>
            <person name="Hiltunen Thoren M."/>
            <person name="Johannesson H."/>
        </authorList>
    </citation>
    <scope>NUCLEOTIDE SEQUENCE</scope>
    <source>
        <strain evidence="1">CBS 232.78</strain>
    </source>
</reference>
<evidence type="ECO:0008006" key="3">
    <source>
        <dbReference type="Google" id="ProtNLM"/>
    </source>
</evidence>
<accession>A0AAE0P4G1</accession>
<protein>
    <recommendedName>
        <fullName evidence="3">O-methyltransferase domain-containing protein</fullName>
    </recommendedName>
</protein>
<dbReference type="Proteomes" id="UP001285441">
    <property type="component" value="Unassembled WGS sequence"/>
</dbReference>